<dbReference type="RefSeq" id="WP_204604401.1">
    <property type="nucleotide sequence ID" value="NZ_JBHSED010000004.1"/>
</dbReference>
<evidence type="ECO:0000256" key="1">
    <source>
        <dbReference type="ARBA" id="ARBA00022801"/>
    </source>
</evidence>
<dbReference type="InterPro" id="IPR007295">
    <property type="entry name" value="DUF402"/>
</dbReference>
<evidence type="ECO:0000313" key="3">
    <source>
        <dbReference type="EMBL" id="MFC4302629.1"/>
    </source>
</evidence>
<keyword evidence="4" id="KW-1185">Reference proteome</keyword>
<dbReference type="InterPro" id="IPR035930">
    <property type="entry name" value="FomD-like_sf"/>
</dbReference>
<keyword evidence="1" id="KW-0378">Hydrolase</keyword>
<accession>A0ABV8S501</accession>
<proteinExistence type="predicted"/>
<dbReference type="PANTHER" id="PTHR39159:SF1">
    <property type="entry name" value="UPF0374 PROTEIN YGAC"/>
    <property type="match status" value="1"/>
</dbReference>
<dbReference type="SUPFAM" id="SSF159234">
    <property type="entry name" value="FomD-like"/>
    <property type="match status" value="1"/>
</dbReference>
<protein>
    <submittedName>
        <fullName evidence="3">DUF402 domain-containing protein</fullName>
    </submittedName>
</protein>
<dbReference type="EMBL" id="JBHSED010000004">
    <property type="protein sequence ID" value="MFC4302629.1"/>
    <property type="molecule type" value="Genomic_DNA"/>
</dbReference>
<comment type="caution">
    <text evidence="3">The sequence shown here is derived from an EMBL/GenBank/DDBJ whole genome shotgun (WGS) entry which is preliminary data.</text>
</comment>
<organism evidence="3 4">
    <name type="scientific">Cohnella boryungensis</name>
    <dbReference type="NCBI Taxonomy" id="768479"/>
    <lineage>
        <taxon>Bacteria</taxon>
        <taxon>Bacillati</taxon>
        <taxon>Bacillota</taxon>
        <taxon>Bacilli</taxon>
        <taxon>Bacillales</taxon>
        <taxon>Paenibacillaceae</taxon>
        <taxon>Cohnella</taxon>
    </lineage>
</organism>
<dbReference type="Proteomes" id="UP001595755">
    <property type="component" value="Unassembled WGS sequence"/>
</dbReference>
<dbReference type="Pfam" id="PF04167">
    <property type="entry name" value="DUF402"/>
    <property type="match status" value="1"/>
</dbReference>
<evidence type="ECO:0000313" key="4">
    <source>
        <dbReference type="Proteomes" id="UP001595755"/>
    </source>
</evidence>
<name>A0ABV8S501_9BACL</name>
<dbReference type="PANTHER" id="PTHR39159">
    <property type="match status" value="1"/>
</dbReference>
<feature type="domain" description="DUF402" evidence="2">
    <location>
        <begin position="18"/>
        <end position="153"/>
    </location>
</feature>
<dbReference type="Gene3D" id="2.40.380.10">
    <property type="entry name" value="FomD-like"/>
    <property type="match status" value="1"/>
</dbReference>
<gene>
    <name evidence="3" type="ORF">ACFO1S_04140</name>
</gene>
<reference evidence="4" key="1">
    <citation type="journal article" date="2019" name="Int. J. Syst. Evol. Microbiol.">
        <title>The Global Catalogue of Microorganisms (GCM) 10K type strain sequencing project: providing services to taxonomists for standard genome sequencing and annotation.</title>
        <authorList>
            <consortium name="The Broad Institute Genomics Platform"/>
            <consortium name="The Broad Institute Genome Sequencing Center for Infectious Disease"/>
            <person name="Wu L."/>
            <person name="Ma J."/>
        </authorList>
    </citation>
    <scope>NUCLEOTIDE SEQUENCE [LARGE SCALE GENOMIC DNA]</scope>
    <source>
        <strain evidence="4">CGMCC 4.1641</strain>
    </source>
</reference>
<sequence length="171" mass="20095">MNNRLIKIQALKYDNQLHYEWDTTLLERADAHIFVLGHRGRKLKHYTKGQVFTVENWTIEFFPFDAWFTVSADIIDGKITQYYCNICQPAQLDNNIVTFLDMDIDLVYKNGSWNVVDEDEFSVNATKFSYPSDLVRRVIHEQQSLEQRIEQKRFPFDGAIDRFINVLPPGG</sequence>
<dbReference type="InterPro" id="IPR050212">
    <property type="entry name" value="Ntdp-like"/>
</dbReference>
<evidence type="ECO:0000259" key="2">
    <source>
        <dbReference type="Pfam" id="PF04167"/>
    </source>
</evidence>